<feature type="transmembrane region" description="Helical" evidence="2">
    <location>
        <begin position="115"/>
        <end position="133"/>
    </location>
</feature>
<keyword evidence="2" id="KW-1133">Transmembrane helix</keyword>
<feature type="region of interest" description="Disordered" evidence="1">
    <location>
        <begin position="364"/>
        <end position="425"/>
    </location>
</feature>
<reference evidence="3 4" key="1">
    <citation type="submission" date="2019-01" db="EMBL/GenBank/DDBJ databases">
        <title>A draft genome assembly of the solar-powered sea slug Elysia chlorotica.</title>
        <authorList>
            <person name="Cai H."/>
            <person name="Li Q."/>
            <person name="Fang X."/>
            <person name="Li J."/>
            <person name="Curtis N.E."/>
            <person name="Altenburger A."/>
            <person name="Shibata T."/>
            <person name="Feng M."/>
            <person name="Maeda T."/>
            <person name="Schwartz J.A."/>
            <person name="Shigenobu S."/>
            <person name="Lundholm N."/>
            <person name="Nishiyama T."/>
            <person name="Yang H."/>
            <person name="Hasebe M."/>
            <person name="Li S."/>
            <person name="Pierce S.K."/>
            <person name="Wang J."/>
        </authorList>
    </citation>
    <scope>NUCLEOTIDE SEQUENCE [LARGE SCALE GENOMIC DNA]</scope>
    <source>
        <strain evidence="3">EC2010</strain>
        <tissue evidence="3">Whole organism of an adult</tissue>
    </source>
</reference>
<evidence type="ECO:0000256" key="1">
    <source>
        <dbReference type="SAM" id="MobiDB-lite"/>
    </source>
</evidence>
<dbReference type="Proteomes" id="UP000271974">
    <property type="component" value="Unassembled WGS sequence"/>
</dbReference>
<sequence length="425" mass="48047">MQVEGMKESLSPVKERMVEFTPQQNQTNMTVVSAVMEHSCLQNFNSIACTRSSILASLAIFTSLMCVYKLVRLHLAKHPSCHQYVIFYTAALECATGGLHWIFWNVSQLDFLLQYMKLLQVLIMCHYYITLAIRALRRETLADRFMYPFLCLAVLYFTIVTTMGIFNTESTHVECIAPYWIALSGAEVVVVQLFAISGFYITRRLNEISTLDSVRWTQKKDLWCIVIVFELSAWGTFFYDMVLQIKGDRDAGCSAIFSHRQGLYSSYLVTIMVMKLLLPIWVMLFVLQPHVTVIEKEEGLPNFSDDGTYGSFFGEDLTYKHLYQPDDNFVYSSSSTSPDGSPCMYDACLPYTYINAAMKPSGPSGLQTIEEENLEDSPSVVKKTSEARACRGAPSHPDRAGRGARTQKAKTTRVVSKDAPRGEKC</sequence>
<comment type="caution">
    <text evidence="3">The sequence shown here is derived from an EMBL/GenBank/DDBJ whole genome shotgun (WGS) entry which is preliminary data.</text>
</comment>
<dbReference type="OrthoDB" id="5818871at2759"/>
<feature type="transmembrane region" description="Helical" evidence="2">
    <location>
        <begin position="267"/>
        <end position="287"/>
    </location>
</feature>
<feature type="transmembrane region" description="Helical" evidence="2">
    <location>
        <begin position="222"/>
        <end position="239"/>
    </location>
</feature>
<protein>
    <recommendedName>
        <fullName evidence="5">G-protein coupled receptors family 2 profile 2 domain-containing protein</fullName>
    </recommendedName>
</protein>
<feature type="transmembrane region" description="Helical" evidence="2">
    <location>
        <begin position="53"/>
        <end position="71"/>
    </location>
</feature>
<dbReference type="PANTHER" id="PTHR38553">
    <property type="entry name" value="PROTEIN CBG19621"/>
    <property type="match status" value="1"/>
</dbReference>
<name>A0A3S1A0H5_ELYCH</name>
<evidence type="ECO:0000313" key="4">
    <source>
        <dbReference type="Proteomes" id="UP000271974"/>
    </source>
</evidence>
<keyword evidence="4" id="KW-1185">Reference proteome</keyword>
<feature type="transmembrane region" description="Helical" evidence="2">
    <location>
        <begin position="178"/>
        <end position="201"/>
    </location>
</feature>
<organism evidence="3 4">
    <name type="scientific">Elysia chlorotica</name>
    <name type="common">Eastern emerald elysia</name>
    <name type="synonym">Sea slug</name>
    <dbReference type="NCBI Taxonomy" id="188477"/>
    <lineage>
        <taxon>Eukaryota</taxon>
        <taxon>Metazoa</taxon>
        <taxon>Spiralia</taxon>
        <taxon>Lophotrochozoa</taxon>
        <taxon>Mollusca</taxon>
        <taxon>Gastropoda</taxon>
        <taxon>Heterobranchia</taxon>
        <taxon>Euthyneura</taxon>
        <taxon>Panpulmonata</taxon>
        <taxon>Sacoglossa</taxon>
        <taxon>Placobranchoidea</taxon>
        <taxon>Plakobranchidae</taxon>
        <taxon>Elysia</taxon>
    </lineage>
</organism>
<keyword evidence="2" id="KW-0812">Transmembrane</keyword>
<dbReference type="EMBL" id="RQTK01000107">
    <property type="protein sequence ID" value="RUS87578.1"/>
    <property type="molecule type" value="Genomic_DNA"/>
</dbReference>
<feature type="transmembrane region" description="Helical" evidence="2">
    <location>
        <begin position="145"/>
        <end position="166"/>
    </location>
</feature>
<gene>
    <name evidence="3" type="ORF">EGW08_004684</name>
</gene>
<dbReference type="PANTHER" id="PTHR38553:SF1">
    <property type="entry name" value="G PROTEIN-COUPLED RECEPTOR"/>
    <property type="match status" value="1"/>
</dbReference>
<keyword evidence="2" id="KW-0472">Membrane</keyword>
<feature type="transmembrane region" description="Helical" evidence="2">
    <location>
        <begin position="83"/>
        <end position="103"/>
    </location>
</feature>
<accession>A0A3S1A0H5</accession>
<proteinExistence type="predicted"/>
<evidence type="ECO:0000313" key="3">
    <source>
        <dbReference type="EMBL" id="RUS87578.1"/>
    </source>
</evidence>
<dbReference type="AlphaFoldDB" id="A0A3S1A0H5"/>
<evidence type="ECO:0008006" key="5">
    <source>
        <dbReference type="Google" id="ProtNLM"/>
    </source>
</evidence>
<evidence type="ECO:0000256" key="2">
    <source>
        <dbReference type="SAM" id="Phobius"/>
    </source>
</evidence>
<feature type="compositionally biased region" description="Basic and acidic residues" evidence="1">
    <location>
        <begin position="415"/>
        <end position="425"/>
    </location>
</feature>